<dbReference type="OrthoDB" id="9131762at2"/>
<evidence type="ECO:0000256" key="3">
    <source>
        <dbReference type="ARBA" id="ARBA00022490"/>
    </source>
</evidence>
<sequence length="350" mass="39017">MQLQVSDSIIHQFYSSATATSKGIGLRLAAEPHAATEQLVTLLTELTDVYNAKPAKGYASFIGAEDDGDAGEFPELLQQWQSQQMSFLDYSQAAARLLHQQLEKHGILEEGFLLLAHYQHMTNDFLTVGFLPSKDGVTIGPDLAVDKSSQLDISRVQLAARIDLTELKLDPDSRSYISFIKGRAGRKVSDFFLDFLGCSERVNAKAQTQQLVDQVQAYAQVEALPNEAAVAMRKQVYDYCDEQWQQGEQVRVKDLSEQLRGSVPSERSFADFSREQTPEEMRLHDEFPADKSTLRKLVKFSGQGGGLSVGFDQGMLGERVKYDPATDTLTVHGTPPNLRDQLRRFFGIDS</sequence>
<dbReference type="GO" id="GO:0003690">
    <property type="term" value="F:double-stranded DNA binding"/>
    <property type="evidence" value="ECO:0007669"/>
    <property type="project" value="TreeGrafter"/>
</dbReference>
<comment type="subcellular location">
    <subcellularLocation>
        <location evidence="1">Cytoplasm</location>
        <location evidence="1">Nucleoid</location>
    </subcellularLocation>
</comment>
<protein>
    <submittedName>
        <fullName evidence="4">Nucleoid-associated protein</fullName>
    </submittedName>
</protein>
<dbReference type="RefSeq" id="WP_086434473.1">
    <property type="nucleotide sequence ID" value="NZ_FXWH01000001.1"/>
</dbReference>
<dbReference type="Pfam" id="PF04245">
    <property type="entry name" value="NA37"/>
    <property type="match status" value="1"/>
</dbReference>
<gene>
    <name evidence="4" type="ORF">SAMN06297229_1397</name>
</gene>
<dbReference type="GO" id="GO:0003727">
    <property type="term" value="F:single-stranded RNA binding"/>
    <property type="evidence" value="ECO:0007669"/>
    <property type="project" value="TreeGrafter"/>
</dbReference>
<keyword evidence="5" id="KW-1185">Reference proteome</keyword>
<accession>A0A1Y6EUF6</accession>
<dbReference type="GO" id="GO:0043590">
    <property type="term" value="C:bacterial nucleoid"/>
    <property type="evidence" value="ECO:0007669"/>
    <property type="project" value="TreeGrafter"/>
</dbReference>
<dbReference type="InterPro" id="IPR007358">
    <property type="entry name" value="Nucleoid_associated_NdpA"/>
</dbReference>
<dbReference type="AlphaFoldDB" id="A0A1Y6EUF6"/>
<dbReference type="PANTHER" id="PTHR38772:SF1">
    <property type="entry name" value="NUCLEOID-ASSOCIATED PROTEIN YEJK"/>
    <property type="match status" value="1"/>
</dbReference>
<evidence type="ECO:0000256" key="1">
    <source>
        <dbReference type="ARBA" id="ARBA00004453"/>
    </source>
</evidence>
<keyword evidence="3" id="KW-0963">Cytoplasm</keyword>
<evidence type="ECO:0000256" key="2">
    <source>
        <dbReference type="ARBA" id="ARBA00009035"/>
    </source>
</evidence>
<dbReference type="EMBL" id="FXWH01000001">
    <property type="protein sequence ID" value="SMQ65936.1"/>
    <property type="molecule type" value="Genomic_DNA"/>
</dbReference>
<name>A0A1Y6EUF6_9GAMM</name>
<reference evidence="5" key="1">
    <citation type="submission" date="2017-04" db="EMBL/GenBank/DDBJ databases">
        <authorList>
            <person name="Varghese N."/>
            <person name="Submissions S."/>
        </authorList>
    </citation>
    <scope>NUCLEOTIDE SEQUENCE [LARGE SCALE GENOMIC DNA]</scope>
</reference>
<organism evidence="4 5">
    <name type="scientific">Pseudidiomarina planktonica</name>
    <dbReference type="NCBI Taxonomy" id="1323738"/>
    <lineage>
        <taxon>Bacteria</taxon>
        <taxon>Pseudomonadati</taxon>
        <taxon>Pseudomonadota</taxon>
        <taxon>Gammaproteobacteria</taxon>
        <taxon>Alteromonadales</taxon>
        <taxon>Idiomarinaceae</taxon>
        <taxon>Pseudidiomarina</taxon>
    </lineage>
</organism>
<evidence type="ECO:0000313" key="5">
    <source>
        <dbReference type="Proteomes" id="UP000194450"/>
    </source>
</evidence>
<comment type="similarity">
    <text evidence="2">Belongs to the YejK family.</text>
</comment>
<dbReference type="PANTHER" id="PTHR38772">
    <property type="match status" value="1"/>
</dbReference>
<dbReference type="NCBIfam" id="NF001557">
    <property type="entry name" value="PRK00378.1"/>
    <property type="match status" value="1"/>
</dbReference>
<evidence type="ECO:0000313" key="4">
    <source>
        <dbReference type="EMBL" id="SMQ65936.1"/>
    </source>
</evidence>
<proteinExistence type="inferred from homology"/>
<dbReference type="Proteomes" id="UP000194450">
    <property type="component" value="Unassembled WGS sequence"/>
</dbReference>